<dbReference type="GO" id="GO:0005524">
    <property type="term" value="F:ATP binding"/>
    <property type="evidence" value="ECO:0007669"/>
    <property type="project" value="UniProtKB-KW"/>
</dbReference>
<evidence type="ECO:0000256" key="1">
    <source>
        <dbReference type="ARBA" id="ARBA00004417"/>
    </source>
</evidence>
<evidence type="ECO:0000256" key="5">
    <source>
        <dbReference type="ARBA" id="ARBA00022840"/>
    </source>
</evidence>
<accession>A0A975WCV5</accession>
<dbReference type="NCBIfam" id="NF008453">
    <property type="entry name" value="PRK11308.1"/>
    <property type="match status" value="1"/>
</dbReference>
<dbReference type="GO" id="GO:0055085">
    <property type="term" value="P:transmembrane transport"/>
    <property type="evidence" value="ECO:0007669"/>
    <property type="project" value="UniProtKB-ARBA"/>
</dbReference>
<dbReference type="PROSITE" id="PS00211">
    <property type="entry name" value="ABC_TRANSPORTER_1"/>
    <property type="match status" value="1"/>
</dbReference>
<organism evidence="7 8">
    <name type="scientific">Marinovum algicola</name>
    <dbReference type="NCBI Taxonomy" id="42444"/>
    <lineage>
        <taxon>Bacteria</taxon>
        <taxon>Pseudomonadati</taxon>
        <taxon>Pseudomonadota</taxon>
        <taxon>Alphaproteobacteria</taxon>
        <taxon>Rhodobacterales</taxon>
        <taxon>Roseobacteraceae</taxon>
        <taxon>Marinovum</taxon>
    </lineage>
</organism>
<comment type="similarity">
    <text evidence="2">Belongs to the ABC transporter superfamily.</text>
</comment>
<dbReference type="InterPro" id="IPR003593">
    <property type="entry name" value="AAA+_ATPase"/>
</dbReference>
<dbReference type="FunFam" id="3.40.50.300:FF:000016">
    <property type="entry name" value="Oligopeptide ABC transporter ATP-binding component"/>
    <property type="match status" value="1"/>
</dbReference>
<dbReference type="AlphaFoldDB" id="A0A975WCV5"/>
<dbReference type="CDD" id="cd03257">
    <property type="entry name" value="ABC_NikE_OppD_transporters"/>
    <property type="match status" value="1"/>
</dbReference>
<dbReference type="Proteomes" id="UP000182932">
    <property type="component" value="Unassembled WGS sequence"/>
</dbReference>
<keyword evidence="8" id="KW-1185">Reference proteome</keyword>
<dbReference type="InterPro" id="IPR003439">
    <property type="entry name" value="ABC_transporter-like_ATP-bd"/>
</dbReference>
<dbReference type="SUPFAM" id="SSF52540">
    <property type="entry name" value="P-loop containing nucleoside triphosphate hydrolases"/>
    <property type="match status" value="1"/>
</dbReference>
<name>A0A975WCV5_9RHOB</name>
<dbReference type="InterPro" id="IPR050319">
    <property type="entry name" value="ABC_transp_ATP-bind"/>
</dbReference>
<dbReference type="SMART" id="SM00382">
    <property type="entry name" value="AAA"/>
    <property type="match status" value="1"/>
</dbReference>
<keyword evidence="3" id="KW-0813">Transport</keyword>
<keyword evidence="5 7" id="KW-0067">ATP-binding</keyword>
<evidence type="ECO:0000313" key="8">
    <source>
        <dbReference type="Proteomes" id="UP000182932"/>
    </source>
</evidence>
<dbReference type="PROSITE" id="PS50893">
    <property type="entry name" value="ABC_TRANSPORTER_2"/>
    <property type="match status" value="1"/>
</dbReference>
<dbReference type="InterPro" id="IPR017871">
    <property type="entry name" value="ABC_transporter-like_CS"/>
</dbReference>
<dbReference type="NCBIfam" id="TIGR01727">
    <property type="entry name" value="oligo_HPY"/>
    <property type="match status" value="1"/>
</dbReference>
<dbReference type="GeneID" id="80819842"/>
<feature type="domain" description="ABC transporter" evidence="6">
    <location>
        <begin position="7"/>
        <end position="259"/>
    </location>
</feature>
<dbReference type="RefSeq" id="WP_074837786.1">
    <property type="nucleotide sequence ID" value="NZ_CATMKJ010000014.1"/>
</dbReference>
<dbReference type="Gene3D" id="3.40.50.300">
    <property type="entry name" value="P-loop containing nucleotide triphosphate hydrolases"/>
    <property type="match status" value="1"/>
</dbReference>
<dbReference type="GO" id="GO:0015833">
    <property type="term" value="P:peptide transport"/>
    <property type="evidence" value="ECO:0007669"/>
    <property type="project" value="InterPro"/>
</dbReference>
<evidence type="ECO:0000259" key="6">
    <source>
        <dbReference type="PROSITE" id="PS50893"/>
    </source>
</evidence>
<gene>
    <name evidence="7" type="ORF">SAMN04487940_11543</name>
</gene>
<dbReference type="PANTHER" id="PTHR43776">
    <property type="entry name" value="TRANSPORT ATP-BINDING PROTEIN"/>
    <property type="match status" value="1"/>
</dbReference>
<keyword evidence="4" id="KW-0547">Nucleotide-binding</keyword>
<proteinExistence type="inferred from homology"/>
<evidence type="ECO:0000256" key="4">
    <source>
        <dbReference type="ARBA" id="ARBA00022741"/>
    </source>
</evidence>
<evidence type="ECO:0000313" key="7">
    <source>
        <dbReference type="EMBL" id="SEJ95745.1"/>
    </source>
</evidence>
<dbReference type="InterPro" id="IPR027417">
    <property type="entry name" value="P-loop_NTPase"/>
</dbReference>
<comment type="subcellular location">
    <subcellularLocation>
        <location evidence="1">Cell inner membrane</location>
        <topology evidence="1">Peripheral membrane protein</topology>
    </subcellularLocation>
</comment>
<comment type="caution">
    <text evidence="7">The sequence shown here is derived from an EMBL/GenBank/DDBJ whole genome shotgun (WGS) entry which is preliminary data.</text>
</comment>
<dbReference type="EMBL" id="FNYY01000015">
    <property type="protein sequence ID" value="SEJ95745.1"/>
    <property type="molecule type" value="Genomic_DNA"/>
</dbReference>
<dbReference type="GO" id="GO:0005886">
    <property type="term" value="C:plasma membrane"/>
    <property type="evidence" value="ECO:0007669"/>
    <property type="project" value="UniProtKB-SubCell"/>
</dbReference>
<dbReference type="Pfam" id="PF00005">
    <property type="entry name" value="ABC_tran"/>
    <property type="match status" value="1"/>
</dbReference>
<protein>
    <submittedName>
        <fullName evidence="7">Peptide/nickel transport system ATP-binding protein</fullName>
    </submittedName>
</protein>
<dbReference type="InterPro" id="IPR013563">
    <property type="entry name" value="Oligopep_ABC_C"/>
</dbReference>
<evidence type="ECO:0000256" key="3">
    <source>
        <dbReference type="ARBA" id="ARBA00022448"/>
    </source>
</evidence>
<dbReference type="GO" id="GO:0016887">
    <property type="term" value="F:ATP hydrolysis activity"/>
    <property type="evidence" value="ECO:0007669"/>
    <property type="project" value="InterPro"/>
</dbReference>
<sequence length="346" mass="38270">MTDTPVFEVRDIRKDYVLGKPGLFGGKLRSLAAVRDVSFTLRRGETVGLVGESGCGKSSLARTVLRLNEPTGGEVRYHGRNILDLPKAEMQKLRRHIQVVFQDPYSSLDPRFTVRRILSEPWQVFPDIVPPARREARVAELLTLVGLNPSDADRYPHQFSGGQRQRIGIARALALEPEVIVCDEAVSALDVSVQAQVVNLLKDLQDKLGLAYLFIAHDLSVVRHISDRVIVMYLGQVVEEGPTDAVFRTPRHPYTVALLSAVPVPDPKQKDRDVIVLEGEVPNPIMPPSGCPFHPRCAHARDLCRQTPPPVREVGDARVRCHFAGELEPAADLRHLAGPSEPGDRA</sequence>
<reference evidence="7 8" key="1">
    <citation type="submission" date="2016-10" db="EMBL/GenBank/DDBJ databases">
        <authorList>
            <person name="Varghese N."/>
            <person name="Submissions S."/>
        </authorList>
    </citation>
    <scope>NUCLEOTIDE SEQUENCE [LARGE SCALE GENOMIC DNA]</scope>
    <source>
        <strain evidence="7 8">FF3</strain>
    </source>
</reference>
<dbReference type="PANTHER" id="PTHR43776:SF7">
    <property type="entry name" value="D,D-DIPEPTIDE TRANSPORT ATP-BINDING PROTEIN DDPF-RELATED"/>
    <property type="match status" value="1"/>
</dbReference>
<dbReference type="Pfam" id="PF08352">
    <property type="entry name" value="oligo_HPY"/>
    <property type="match status" value="1"/>
</dbReference>
<evidence type="ECO:0000256" key="2">
    <source>
        <dbReference type="ARBA" id="ARBA00005417"/>
    </source>
</evidence>